<evidence type="ECO:0000313" key="14">
    <source>
        <dbReference type="Proteomes" id="UP001595767"/>
    </source>
</evidence>
<dbReference type="Pfam" id="PF02467">
    <property type="entry name" value="Whib"/>
    <property type="match status" value="1"/>
</dbReference>
<evidence type="ECO:0000256" key="8">
    <source>
        <dbReference type="ARBA" id="ARBA00023015"/>
    </source>
</evidence>
<sequence>MARNEWIENANCRAVPPDMFFPSQRTRKLTIARARGVCAHCPVIRECARFVLDEKINCGIYAGVLLGYGADARPAAIEALKRIVGADDKRQR</sequence>
<keyword evidence="11" id="KW-0804">Transcription</keyword>
<keyword evidence="14" id="KW-1185">Reference proteome</keyword>
<comment type="similarity">
    <text evidence="3">Belongs to the WhiB family.</text>
</comment>
<evidence type="ECO:0000313" key="13">
    <source>
        <dbReference type="EMBL" id="MFC4125629.1"/>
    </source>
</evidence>
<evidence type="ECO:0000256" key="6">
    <source>
        <dbReference type="ARBA" id="ARBA00023004"/>
    </source>
</evidence>
<dbReference type="PANTHER" id="PTHR38839">
    <property type="entry name" value="TRANSCRIPTIONAL REGULATOR WHID-RELATED"/>
    <property type="match status" value="1"/>
</dbReference>
<evidence type="ECO:0000256" key="5">
    <source>
        <dbReference type="ARBA" id="ARBA00022723"/>
    </source>
</evidence>
<evidence type="ECO:0000256" key="7">
    <source>
        <dbReference type="ARBA" id="ARBA00023014"/>
    </source>
</evidence>
<dbReference type="PROSITE" id="PS51674">
    <property type="entry name" value="4FE4S_WBL"/>
    <property type="match status" value="1"/>
</dbReference>
<gene>
    <name evidence="13" type="ORF">ACFOW8_11875</name>
</gene>
<evidence type="ECO:0000256" key="9">
    <source>
        <dbReference type="ARBA" id="ARBA00023125"/>
    </source>
</evidence>
<reference evidence="14" key="1">
    <citation type="journal article" date="2019" name="Int. J. Syst. Evol. Microbiol.">
        <title>The Global Catalogue of Microorganisms (GCM) 10K type strain sequencing project: providing services to taxonomists for standard genome sequencing and annotation.</title>
        <authorList>
            <consortium name="The Broad Institute Genomics Platform"/>
            <consortium name="The Broad Institute Genome Sequencing Center for Infectious Disease"/>
            <person name="Wu L."/>
            <person name="Ma J."/>
        </authorList>
    </citation>
    <scope>NUCLEOTIDE SEQUENCE [LARGE SCALE GENOMIC DNA]</scope>
    <source>
        <strain evidence="14">CGMCC 4.7204</strain>
    </source>
</reference>
<dbReference type="EMBL" id="JBHSBA010000005">
    <property type="protein sequence ID" value="MFC4125629.1"/>
    <property type="molecule type" value="Genomic_DNA"/>
</dbReference>
<evidence type="ECO:0000256" key="4">
    <source>
        <dbReference type="ARBA" id="ARBA00022485"/>
    </source>
</evidence>
<keyword evidence="7" id="KW-0411">Iron-sulfur</keyword>
<dbReference type="InterPro" id="IPR034768">
    <property type="entry name" value="4FE4S_WBL"/>
</dbReference>
<evidence type="ECO:0000256" key="3">
    <source>
        <dbReference type="ARBA" id="ARBA00006597"/>
    </source>
</evidence>
<keyword evidence="8" id="KW-0805">Transcription regulation</keyword>
<comment type="caution">
    <text evidence="13">The sequence shown here is derived from an EMBL/GenBank/DDBJ whole genome shotgun (WGS) entry which is preliminary data.</text>
</comment>
<evidence type="ECO:0000259" key="12">
    <source>
        <dbReference type="PROSITE" id="PS51674"/>
    </source>
</evidence>
<keyword evidence="9" id="KW-0238">DNA-binding</keyword>
<evidence type="ECO:0000256" key="10">
    <source>
        <dbReference type="ARBA" id="ARBA00023157"/>
    </source>
</evidence>
<accession>A0ABV8L438</accession>
<evidence type="ECO:0000256" key="11">
    <source>
        <dbReference type="ARBA" id="ARBA00023163"/>
    </source>
</evidence>
<keyword evidence="5" id="KW-0479">Metal-binding</keyword>
<proteinExistence type="inferred from homology"/>
<keyword evidence="10" id="KW-1015">Disulfide bond</keyword>
<feature type="domain" description="4Fe-4S Wbl-type" evidence="12">
    <location>
        <begin position="11"/>
        <end position="71"/>
    </location>
</feature>
<evidence type="ECO:0000256" key="1">
    <source>
        <dbReference type="ARBA" id="ARBA00001966"/>
    </source>
</evidence>
<dbReference type="RefSeq" id="WP_378550005.1">
    <property type="nucleotide sequence ID" value="NZ_JBHSBA010000005.1"/>
</dbReference>
<dbReference type="InterPro" id="IPR003482">
    <property type="entry name" value="Whib"/>
</dbReference>
<organism evidence="13 14">
    <name type="scientific">Nocardia rhizosphaerae</name>
    <dbReference type="NCBI Taxonomy" id="1691571"/>
    <lineage>
        <taxon>Bacteria</taxon>
        <taxon>Bacillati</taxon>
        <taxon>Actinomycetota</taxon>
        <taxon>Actinomycetes</taxon>
        <taxon>Mycobacteriales</taxon>
        <taxon>Nocardiaceae</taxon>
        <taxon>Nocardia</taxon>
    </lineage>
</organism>
<protein>
    <submittedName>
        <fullName evidence="13">WhiB family transcriptional regulator</fullName>
    </submittedName>
</protein>
<name>A0ABV8L438_9NOCA</name>
<evidence type="ECO:0000256" key="2">
    <source>
        <dbReference type="ARBA" id="ARBA00004496"/>
    </source>
</evidence>
<comment type="cofactor">
    <cofactor evidence="1">
        <name>[4Fe-4S] cluster</name>
        <dbReference type="ChEBI" id="CHEBI:49883"/>
    </cofactor>
</comment>
<comment type="subcellular location">
    <subcellularLocation>
        <location evidence="2">Cytoplasm</location>
    </subcellularLocation>
</comment>
<keyword evidence="4" id="KW-0004">4Fe-4S</keyword>
<keyword evidence="6" id="KW-0408">Iron</keyword>
<dbReference type="Proteomes" id="UP001595767">
    <property type="component" value="Unassembled WGS sequence"/>
</dbReference>